<name>A0A453AQ76_AEGTS</name>
<dbReference type="SUPFAM" id="SSF52402">
    <property type="entry name" value="Adenine nucleotide alpha hydrolases-like"/>
    <property type="match status" value="1"/>
</dbReference>
<feature type="region of interest" description="Disordered" evidence="1">
    <location>
        <begin position="1"/>
        <end position="90"/>
    </location>
</feature>
<dbReference type="PRINTS" id="PR01438">
    <property type="entry name" value="UNVRSLSTRESS"/>
</dbReference>
<dbReference type="EnsemblPlants" id="AET2Gv20222600.4">
    <property type="protein sequence ID" value="AET2Gv20222600.4"/>
    <property type="gene ID" value="AET2Gv20222600"/>
</dbReference>
<feature type="compositionally biased region" description="Basic residues" evidence="1">
    <location>
        <begin position="40"/>
        <end position="67"/>
    </location>
</feature>
<reference evidence="4" key="2">
    <citation type="journal article" date="2017" name="Nat. Plants">
        <title>The Aegilops tauschii genome reveals multiple impacts of transposons.</title>
        <authorList>
            <person name="Zhao G."/>
            <person name="Zou C."/>
            <person name="Li K."/>
            <person name="Wang K."/>
            <person name="Li T."/>
            <person name="Gao L."/>
            <person name="Zhang X."/>
            <person name="Wang H."/>
            <person name="Yang Z."/>
            <person name="Liu X."/>
            <person name="Jiang W."/>
            <person name="Mao L."/>
            <person name="Kong X."/>
            <person name="Jiao Y."/>
            <person name="Jia J."/>
        </authorList>
    </citation>
    <scope>NUCLEOTIDE SEQUENCE [LARGE SCALE GENOMIC DNA]</scope>
    <source>
        <strain evidence="4">cv. AL8/78</strain>
    </source>
</reference>
<protein>
    <recommendedName>
        <fullName evidence="2">UspA domain-containing protein</fullName>
    </recommendedName>
</protein>
<feature type="domain" description="UspA" evidence="2">
    <location>
        <begin position="120"/>
        <end position="185"/>
    </location>
</feature>
<dbReference type="Proteomes" id="UP000015105">
    <property type="component" value="Chromosome 2D"/>
</dbReference>
<evidence type="ECO:0000313" key="4">
    <source>
        <dbReference type="Proteomes" id="UP000015105"/>
    </source>
</evidence>
<dbReference type="InterPro" id="IPR006015">
    <property type="entry name" value="Universal_stress_UspA"/>
</dbReference>
<evidence type="ECO:0000259" key="2">
    <source>
        <dbReference type="Pfam" id="PF00582"/>
    </source>
</evidence>
<proteinExistence type="predicted"/>
<dbReference type="Gramene" id="AET2Gv20222600.4">
    <property type="protein sequence ID" value="AET2Gv20222600.4"/>
    <property type="gene ID" value="AET2Gv20222600"/>
</dbReference>
<feature type="compositionally biased region" description="Low complexity" evidence="1">
    <location>
        <begin position="15"/>
        <end position="26"/>
    </location>
</feature>
<organism evidence="3 4">
    <name type="scientific">Aegilops tauschii subsp. strangulata</name>
    <name type="common">Goatgrass</name>
    <dbReference type="NCBI Taxonomy" id="200361"/>
    <lineage>
        <taxon>Eukaryota</taxon>
        <taxon>Viridiplantae</taxon>
        <taxon>Streptophyta</taxon>
        <taxon>Embryophyta</taxon>
        <taxon>Tracheophyta</taxon>
        <taxon>Spermatophyta</taxon>
        <taxon>Magnoliopsida</taxon>
        <taxon>Liliopsida</taxon>
        <taxon>Poales</taxon>
        <taxon>Poaceae</taxon>
        <taxon>BOP clade</taxon>
        <taxon>Pooideae</taxon>
        <taxon>Triticodae</taxon>
        <taxon>Triticeae</taxon>
        <taxon>Triticinae</taxon>
        <taxon>Aegilops</taxon>
    </lineage>
</organism>
<dbReference type="InterPro" id="IPR014729">
    <property type="entry name" value="Rossmann-like_a/b/a_fold"/>
</dbReference>
<dbReference type="PANTHER" id="PTHR46553:SF11">
    <property type="entry name" value="OS07G0673400 PROTEIN"/>
    <property type="match status" value="1"/>
</dbReference>
<sequence length="191" mass="21542">DDQQDGGAGRRGRQRPQLPRARVGRALRGGDGRRRGAGGARRRPRQAGRVLRRHPRRPRRCRGRGQVRGRGPAQEGRGGRRQGSPPLRRQLGNMIHYQFEKRVTRSRRLLLCLITSHMWNRLQVQGVVEVIDGEPRFVLCNAVEKHHADLLVVGSHGYGAIKRAFLGSVSDYCAHHAHCSVMIVKQPKSKK</sequence>
<dbReference type="CDD" id="cd23659">
    <property type="entry name" value="USP_At3g01520-like"/>
    <property type="match status" value="1"/>
</dbReference>
<dbReference type="InterPro" id="IPR006016">
    <property type="entry name" value="UspA"/>
</dbReference>
<evidence type="ECO:0000313" key="3">
    <source>
        <dbReference type="EnsemblPlants" id="AET2Gv20222600.4"/>
    </source>
</evidence>
<reference evidence="4" key="1">
    <citation type="journal article" date="2014" name="Science">
        <title>Ancient hybridizations among the ancestral genomes of bread wheat.</title>
        <authorList>
            <consortium name="International Wheat Genome Sequencing Consortium,"/>
            <person name="Marcussen T."/>
            <person name="Sandve S.R."/>
            <person name="Heier L."/>
            <person name="Spannagl M."/>
            <person name="Pfeifer M."/>
            <person name="Jakobsen K.S."/>
            <person name="Wulff B.B."/>
            <person name="Steuernagel B."/>
            <person name="Mayer K.F."/>
            <person name="Olsen O.A."/>
        </authorList>
    </citation>
    <scope>NUCLEOTIDE SEQUENCE [LARGE SCALE GENOMIC DNA]</scope>
    <source>
        <strain evidence="4">cv. AL8/78</strain>
    </source>
</reference>
<dbReference type="Gene3D" id="3.40.50.620">
    <property type="entry name" value="HUPs"/>
    <property type="match status" value="1"/>
</dbReference>
<evidence type="ECO:0000256" key="1">
    <source>
        <dbReference type="SAM" id="MobiDB-lite"/>
    </source>
</evidence>
<dbReference type="Pfam" id="PF00582">
    <property type="entry name" value="Usp"/>
    <property type="match status" value="1"/>
</dbReference>
<reference evidence="3" key="3">
    <citation type="journal article" date="2017" name="Nature">
        <title>Genome sequence of the progenitor of the wheat D genome Aegilops tauschii.</title>
        <authorList>
            <person name="Luo M.C."/>
            <person name="Gu Y.Q."/>
            <person name="Puiu D."/>
            <person name="Wang H."/>
            <person name="Twardziok S.O."/>
            <person name="Deal K.R."/>
            <person name="Huo N."/>
            <person name="Zhu T."/>
            <person name="Wang L."/>
            <person name="Wang Y."/>
            <person name="McGuire P.E."/>
            <person name="Liu S."/>
            <person name="Long H."/>
            <person name="Ramasamy R.K."/>
            <person name="Rodriguez J.C."/>
            <person name="Van S.L."/>
            <person name="Yuan L."/>
            <person name="Wang Z."/>
            <person name="Xia Z."/>
            <person name="Xiao L."/>
            <person name="Anderson O.D."/>
            <person name="Ouyang S."/>
            <person name="Liang Y."/>
            <person name="Zimin A.V."/>
            <person name="Pertea G."/>
            <person name="Qi P."/>
            <person name="Bennetzen J.L."/>
            <person name="Dai X."/>
            <person name="Dawson M.W."/>
            <person name="Muller H.G."/>
            <person name="Kugler K."/>
            <person name="Rivarola-Duarte L."/>
            <person name="Spannagl M."/>
            <person name="Mayer K.F.X."/>
            <person name="Lu F.H."/>
            <person name="Bevan M.W."/>
            <person name="Leroy P."/>
            <person name="Li P."/>
            <person name="You F.M."/>
            <person name="Sun Q."/>
            <person name="Liu Z."/>
            <person name="Lyons E."/>
            <person name="Wicker T."/>
            <person name="Salzberg S.L."/>
            <person name="Devos K.M."/>
            <person name="Dvorak J."/>
        </authorList>
    </citation>
    <scope>NUCLEOTIDE SEQUENCE [LARGE SCALE GENOMIC DNA]</scope>
    <source>
        <strain evidence="3">cv. AL8/78</strain>
    </source>
</reference>
<dbReference type="PANTHER" id="PTHR46553">
    <property type="entry name" value="ADENINE NUCLEOTIDE ALPHA HYDROLASES-LIKE SUPERFAMILY PROTEIN"/>
    <property type="match status" value="1"/>
</dbReference>
<keyword evidence="4" id="KW-1185">Reference proteome</keyword>
<accession>A0A453AQ76</accession>
<reference evidence="3" key="5">
    <citation type="journal article" date="2021" name="G3 (Bethesda)">
        <title>Aegilops tauschii genome assembly Aet v5.0 features greater sequence contiguity and improved annotation.</title>
        <authorList>
            <person name="Wang L."/>
            <person name="Zhu T."/>
            <person name="Rodriguez J.C."/>
            <person name="Deal K.R."/>
            <person name="Dubcovsky J."/>
            <person name="McGuire P.E."/>
            <person name="Lux T."/>
            <person name="Spannagl M."/>
            <person name="Mayer K.F.X."/>
            <person name="Baldrich P."/>
            <person name="Meyers B.C."/>
            <person name="Huo N."/>
            <person name="Gu Y.Q."/>
            <person name="Zhou H."/>
            <person name="Devos K.M."/>
            <person name="Bennetzen J.L."/>
            <person name="Unver T."/>
            <person name="Budak H."/>
            <person name="Gulick P.J."/>
            <person name="Galiba G."/>
            <person name="Kalapos B."/>
            <person name="Nelson D.R."/>
            <person name="Li P."/>
            <person name="You F.M."/>
            <person name="Luo M.C."/>
            <person name="Dvorak J."/>
        </authorList>
    </citation>
    <scope>NUCLEOTIDE SEQUENCE [LARGE SCALE GENOMIC DNA]</scope>
    <source>
        <strain evidence="3">cv. AL8/78</strain>
    </source>
</reference>
<reference evidence="3" key="4">
    <citation type="submission" date="2019-03" db="UniProtKB">
        <authorList>
            <consortium name="EnsemblPlants"/>
        </authorList>
    </citation>
    <scope>IDENTIFICATION</scope>
</reference>
<dbReference type="AlphaFoldDB" id="A0A453AQ76"/>